<organism evidence="1 2">
    <name type="scientific">Streptomyces dengpaensis</name>
    <dbReference type="NCBI Taxonomy" id="2049881"/>
    <lineage>
        <taxon>Bacteria</taxon>
        <taxon>Bacillati</taxon>
        <taxon>Actinomycetota</taxon>
        <taxon>Actinomycetes</taxon>
        <taxon>Kitasatosporales</taxon>
        <taxon>Streptomycetaceae</taxon>
        <taxon>Streptomyces</taxon>
    </lineage>
</organism>
<evidence type="ECO:0000313" key="1">
    <source>
        <dbReference type="EMBL" id="AVH57881.1"/>
    </source>
</evidence>
<reference evidence="1 2" key="1">
    <citation type="submission" date="2018-02" db="EMBL/GenBank/DDBJ databases">
        <title>Complete genome sequence of Streptomyces dengpaensis, the producer of angucyclines.</title>
        <authorList>
            <person name="Yumei L."/>
        </authorList>
    </citation>
    <scope>NUCLEOTIDE SEQUENCE [LARGE SCALE GENOMIC DNA]</scope>
    <source>
        <strain evidence="1 2">XZHG99</strain>
    </source>
</reference>
<proteinExistence type="predicted"/>
<protein>
    <recommendedName>
        <fullName evidence="3">DUF2190 domain-containing protein</fullName>
    </recommendedName>
</protein>
<dbReference type="RefSeq" id="WP_099506063.1">
    <property type="nucleotide sequence ID" value="NZ_CP026652.1"/>
</dbReference>
<gene>
    <name evidence="1" type="ORF">C4B68_21315</name>
</gene>
<accession>A0ABM6ST46</accession>
<dbReference type="EMBL" id="CP026652">
    <property type="protein sequence ID" value="AVH57881.1"/>
    <property type="molecule type" value="Genomic_DNA"/>
</dbReference>
<evidence type="ECO:0008006" key="3">
    <source>
        <dbReference type="Google" id="ProtNLM"/>
    </source>
</evidence>
<keyword evidence="2" id="KW-1185">Reference proteome</keyword>
<name>A0ABM6ST46_9ACTN</name>
<evidence type="ECO:0000313" key="2">
    <source>
        <dbReference type="Proteomes" id="UP000238413"/>
    </source>
</evidence>
<dbReference type="Proteomes" id="UP000238413">
    <property type="component" value="Chromosome"/>
</dbReference>
<sequence>MARTAVAYSNLVPNGNIADTALTAVATNAGVGNGHVIPTAGPNSKAVPELTVLRVVAGATGGNVTVKAGSNPPALAAGQGDLVVAVANSATQWIGPFESGRFLQSDGSILVDIATGFVAGTITAFRVPRNT</sequence>